<feature type="chain" id="PRO_5042221887" evidence="1">
    <location>
        <begin position="26"/>
        <end position="246"/>
    </location>
</feature>
<gene>
    <name evidence="3" type="ORF">JIN83_15695</name>
</gene>
<organism evidence="3 4">
    <name type="scientific">Oceaniferula flava</name>
    <dbReference type="NCBI Taxonomy" id="2800421"/>
    <lineage>
        <taxon>Bacteria</taxon>
        <taxon>Pseudomonadati</taxon>
        <taxon>Verrucomicrobiota</taxon>
        <taxon>Verrucomicrobiia</taxon>
        <taxon>Verrucomicrobiales</taxon>
        <taxon>Verrucomicrobiaceae</taxon>
        <taxon>Oceaniferula</taxon>
    </lineage>
</organism>
<accession>A0AAE2SHE8</accession>
<dbReference type="EMBL" id="JAENIG010000013">
    <property type="protein sequence ID" value="MBK1856416.1"/>
    <property type="molecule type" value="Genomic_DNA"/>
</dbReference>
<comment type="caution">
    <text evidence="3">The sequence shown here is derived from an EMBL/GenBank/DDBJ whole genome shotgun (WGS) entry which is preliminary data.</text>
</comment>
<dbReference type="InterPro" id="IPR013424">
    <property type="entry name" value="Ice-binding_C"/>
</dbReference>
<evidence type="ECO:0000256" key="1">
    <source>
        <dbReference type="SAM" id="SignalP"/>
    </source>
</evidence>
<keyword evidence="1" id="KW-0732">Signal</keyword>
<dbReference type="Proteomes" id="UP000634206">
    <property type="component" value="Unassembled WGS sequence"/>
</dbReference>
<sequence length="246" mass="25778">MTTNRINKYLLSAAALMTSSSLISAATLIFDGGAGNNDFFAEANWADSVTGNDPAADTINPANPGSFEIAADLIVGGTFNVLSDNTNIRLDQGYTLTVQDNAVLTSLVYSAGTSQTINIVVTDNADMIITQNIARTIFDVSGNADLVFTGDAPEFTTDSLNLSSDWTGSITLSQVTNREIVGASTVGLFDTFTIDGVTATAADILREDITDQSGAVVGTTFRLVPEPSSLSLLGLGALAMAFRRRK</sequence>
<evidence type="ECO:0000313" key="3">
    <source>
        <dbReference type="EMBL" id="MBK1856416.1"/>
    </source>
</evidence>
<proteinExistence type="predicted"/>
<feature type="domain" description="Ice-binding protein C-terminal" evidence="2">
    <location>
        <begin position="224"/>
        <end position="245"/>
    </location>
</feature>
<reference evidence="3" key="1">
    <citation type="submission" date="2021-01" db="EMBL/GenBank/DDBJ databases">
        <title>Modified the classification status of verrucomicrobia.</title>
        <authorList>
            <person name="Feng X."/>
        </authorList>
    </citation>
    <scope>NUCLEOTIDE SEQUENCE</scope>
    <source>
        <strain evidence="3">5K15</strain>
    </source>
</reference>
<protein>
    <submittedName>
        <fullName evidence="3">PEP-CTERM sorting domain-containing protein</fullName>
    </submittedName>
</protein>
<dbReference type="Pfam" id="PF07589">
    <property type="entry name" value="PEP-CTERM"/>
    <property type="match status" value="1"/>
</dbReference>
<keyword evidence="4" id="KW-1185">Reference proteome</keyword>
<evidence type="ECO:0000259" key="2">
    <source>
        <dbReference type="Pfam" id="PF07589"/>
    </source>
</evidence>
<dbReference type="AlphaFoldDB" id="A0AAE2SHE8"/>
<dbReference type="RefSeq" id="WP_309491037.1">
    <property type="nucleotide sequence ID" value="NZ_JAENIG010000013.1"/>
</dbReference>
<name>A0AAE2SHE8_9BACT</name>
<evidence type="ECO:0000313" key="4">
    <source>
        <dbReference type="Proteomes" id="UP000634206"/>
    </source>
</evidence>
<feature type="signal peptide" evidence="1">
    <location>
        <begin position="1"/>
        <end position="25"/>
    </location>
</feature>
<dbReference type="NCBIfam" id="TIGR02595">
    <property type="entry name" value="PEP_CTERM"/>
    <property type="match status" value="1"/>
</dbReference>